<name>A0A329WU04_9GAMM</name>
<sequence>MDSIEQAEKLRLLFTSLWETMYNNGERNWINGINIIITSLTLPNYNGLENAKDAIESANQTFGSMLRGNGSFSDYFIWKDDFKERIKANEEFDKIKNDIYNLLP</sequence>
<reference evidence="1 2" key="1">
    <citation type="journal article" date="2018" name="Int. J. Syst. Evol. Microbiol.">
        <title>Whole-genome-based revisit of Photorhabdus phylogeny: proposal for the elevation of most Photorhabdus subspecies to the species level and description of one novel species Photorhabdus bodei sp. nov., and one novel subspecies Photorhabdus laumondii subsp. clarkei subsp. nov.</title>
        <authorList>
            <person name="Machado R.A.R."/>
            <person name="Wuthrich D."/>
            <person name="Kuhnert P."/>
            <person name="Arce C.C.M."/>
            <person name="Thonen L."/>
            <person name="Ruiz C."/>
            <person name="Zhang X."/>
            <person name="Robert C.A.M."/>
            <person name="Karimi J."/>
            <person name="Kamali S."/>
            <person name="Ma J."/>
            <person name="Bruggmann R."/>
            <person name="Erb M."/>
        </authorList>
    </citation>
    <scope>NUCLEOTIDE SEQUENCE [LARGE SCALE GENOMIC DNA]</scope>
    <source>
        <strain evidence="1 2">LJ24-63</strain>
    </source>
</reference>
<gene>
    <name evidence="1" type="ORF">CKY02_21840</name>
</gene>
<dbReference type="GeneID" id="88808425"/>
<protein>
    <submittedName>
        <fullName evidence="1">Uncharacterized protein</fullName>
    </submittedName>
</protein>
<accession>A0A329WU04</accession>
<organism evidence="1 2">
    <name type="scientific">Photorhabdus bodei</name>
    <dbReference type="NCBI Taxonomy" id="2029681"/>
    <lineage>
        <taxon>Bacteria</taxon>
        <taxon>Pseudomonadati</taxon>
        <taxon>Pseudomonadota</taxon>
        <taxon>Gammaproteobacteria</taxon>
        <taxon>Enterobacterales</taxon>
        <taxon>Morganellaceae</taxon>
        <taxon>Photorhabdus</taxon>
    </lineage>
</organism>
<dbReference type="RefSeq" id="WP_112896910.1">
    <property type="nucleotide sequence ID" value="NZ_CAWNYH010000080.1"/>
</dbReference>
<dbReference type="AlphaFoldDB" id="A0A329WU04"/>
<evidence type="ECO:0000313" key="2">
    <source>
        <dbReference type="Proteomes" id="UP000250919"/>
    </source>
</evidence>
<proteinExistence type="predicted"/>
<dbReference type="EMBL" id="NSCM01000080">
    <property type="protein sequence ID" value="RAX06968.1"/>
    <property type="molecule type" value="Genomic_DNA"/>
</dbReference>
<dbReference type="Proteomes" id="UP000250919">
    <property type="component" value="Unassembled WGS sequence"/>
</dbReference>
<evidence type="ECO:0000313" key="1">
    <source>
        <dbReference type="EMBL" id="RAX06968.1"/>
    </source>
</evidence>
<comment type="caution">
    <text evidence="1">The sequence shown here is derived from an EMBL/GenBank/DDBJ whole genome shotgun (WGS) entry which is preliminary data.</text>
</comment>